<dbReference type="OrthoDB" id="4752888at2"/>
<gene>
    <name evidence="4" type="ORF">B8W66_04540</name>
</gene>
<keyword evidence="5" id="KW-1185">Reference proteome</keyword>
<evidence type="ECO:0000313" key="5">
    <source>
        <dbReference type="Proteomes" id="UP000193247"/>
    </source>
</evidence>
<dbReference type="PANTHER" id="PTHR46766">
    <property type="entry name" value="GLUTAMINE-RICH PROTEIN 2"/>
    <property type="match status" value="1"/>
</dbReference>
<feature type="domain" description="PPE" evidence="2">
    <location>
        <begin position="2"/>
        <end position="164"/>
    </location>
</feature>
<dbReference type="InterPro" id="IPR022171">
    <property type="entry name" value="PPE_C"/>
</dbReference>
<organism evidence="4 5">
    <name type="scientific">Mycobacterium decipiens</name>
    <dbReference type="NCBI Taxonomy" id="1430326"/>
    <lineage>
        <taxon>Bacteria</taxon>
        <taxon>Bacillati</taxon>
        <taxon>Actinomycetota</taxon>
        <taxon>Actinomycetes</taxon>
        <taxon>Mycobacteriales</taxon>
        <taxon>Mycobacteriaceae</taxon>
        <taxon>Mycobacterium</taxon>
    </lineage>
</organism>
<evidence type="ECO:0000259" key="3">
    <source>
        <dbReference type="Pfam" id="PF12484"/>
    </source>
</evidence>
<dbReference type="FunFam" id="1.20.1260.20:FF:000001">
    <property type="entry name" value="PPE family protein PPE41"/>
    <property type="match status" value="1"/>
</dbReference>
<reference evidence="4 5" key="1">
    <citation type="submission" date="2017-04" db="EMBL/GenBank/DDBJ databases">
        <title>The new phylogeny of genus Mycobacterium.</title>
        <authorList>
            <person name="Tortoli E."/>
            <person name="Trovato A."/>
            <person name="Cirillo D.M."/>
        </authorList>
    </citation>
    <scope>NUCLEOTIDE SEQUENCE [LARGE SCALE GENOMIC DNA]</scope>
    <source>
        <strain evidence="4 5">TBL 1200985</strain>
    </source>
</reference>
<protein>
    <recommendedName>
        <fullName evidence="6">PPE family protein</fullName>
    </recommendedName>
</protein>
<evidence type="ECO:0000259" key="2">
    <source>
        <dbReference type="Pfam" id="PF00823"/>
    </source>
</evidence>
<dbReference type="STRING" id="1430326.B8W66_04540"/>
<feature type="domain" description="PPE family C-terminal" evidence="3">
    <location>
        <begin position="296"/>
        <end position="374"/>
    </location>
</feature>
<name>A0A1X2LYC1_9MYCO</name>
<dbReference type="EMBL" id="NCXP01000003">
    <property type="protein sequence ID" value="OSC42256.1"/>
    <property type="molecule type" value="Genomic_DNA"/>
</dbReference>
<comment type="similarity">
    <text evidence="1">Belongs to the mycobacterial PPE family.</text>
</comment>
<dbReference type="InterPro" id="IPR038332">
    <property type="entry name" value="PPE_sf"/>
</dbReference>
<comment type="caution">
    <text evidence="4">The sequence shown here is derived from an EMBL/GenBank/DDBJ whole genome shotgun (WGS) entry which is preliminary data.</text>
</comment>
<dbReference type="RefSeq" id="WP_085323842.1">
    <property type="nucleotide sequence ID" value="NZ_NCXP01000003.1"/>
</dbReference>
<dbReference type="SUPFAM" id="SSF140459">
    <property type="entry name" value="PE/PPE dimer-like"/>
    <property type="match status" value="1"/>
</dbReference>
<evidence type="ECO:0000313" key="4">
    <source>
        <dbReference type="EMBL" id="OSC42256.1"/>
    </source>
</evidence>
<accession>A0A1X2LYC1</accession>
<dbReference type="PANTHER" id="PTHR46766:SF1">
    <property type="entry name" value="GLUTAMINE-RICH PROTEIN 2"/>
    <property type="match status" value="1"/>
</dbReference>
<dbReference type="AlphaFoldDB" id="A0A1X2LYC1"/>
<sequence>MDFGALPPEINSARMYGGAGVTDLLAAGAAWNGIASELSTAASSFESVITRLTTEQWMGPASLSMVAAAQPYLVWLTYTAESSALAATQAMASAAAFESAFAMTVPPAEVAANRALSAELIATNILGQNVPAIAAAEARYGEMWAQDASAMYGYAASSAVAARLNPLTRPSHSTNPAGIANQAAAVGRAAASGSAQQVGLSNLITNVANAVMSLASPIMSAADAAGLDALRQILTHPLNPFVLNVFHGLGGVADFALNGMANAALLVAGDQSVGIGSAAIAGSKLKAAAVAPTPLSAGLGSASTVGRLSVPANWSTAIPATTVRTAVDGTGWAVPDEDGPIAALPPAPGMVATARSAAVGAGPRYGVKPTVLPKQGLF</sequence>
<evidence type="ECO:0000256" key="1">
    <source>
        <dbReference type="ARBA" id="ARBA00010652"/>
    </source>
</evidence>
<evidence type="ECO:0008006" key="6">
    <source>
        <dbReference type="Google" id="ProtNLM"/>
    </source>
</evidence>
<dbReference type="Pfam" id="PF12484">
    <property type="entry name" value="PPE-SVP"/>
    <property type="match status" value="1"/>
</dbReference>
<dbReference type="Pfam" id="PF00823">
    <property type="entry name" value="PPE"/>
    <property type="match status" value="1"/>
</dbReference>
<dbReference type="GO" id="GO:0052572">
    <property type="term" value="P:response to host immune response"/>
    <property type="evidence" value="ECO:0007669"/>
    <property type="project" value="TreeGrafter"/>
</dbReference>
<dbReference type="InterPro" id="IPR000030">
    <property type="entry name" value="PPE_dom"/>
</dbReference>
<dbReference type="Gene3D" id="1.20.1260.20">
    <property type="entry name" value="PPE superfamily"/>
    <property type="match status" value="1"/>
</dbReference>
<dbReference type="Proteomes" id="UP000193247">
    <property type="component" value="Unassembled WGS sequence"/>
</dbReference>
<proteinExistence type="inferred from homology"/>